<dbReference type="CDD" id="cd00143">
    <property type="entry name" value="PP2Cc"/>
    <property type="match status" value="1"/>
</dbReference>
<dbReference type="PROSITE" id="PS51746">
    <property type="entry name" value="PPM_2"/>
    <property type="match status" value="1"/>
</dbReference>
<keyword evidence="3" id="KW-1185">Reference proteome</keyword>
<accession>A0ABW0R6T0</accession>
<proteinExistence type="predicted"/>
<protein>
    <submittedName>
        <fullName evidence="2">PP2C family protein-serine/threonine phosphatase</fullName>
        <ecNumber evidence="2">3.1.3.16</ecNumber>
    </submittedName>
</protein>
<dbReference type="SMART" id="SM00332">
    <property type="entry name" value="PP2Cc"/>
    <property type="match status" value="1"/>
</dbReference>
<dbReference type="RefSeq" id="WP_378113998.1">
    <property type="nucleotide sequence ID" value="NZ_JBHSNC010000057.1"/>
</dbReference>
<dbReference type="PANTHER" id="PTHR13832:SF827">
    <property type="entry name" value="PROTEIN PHOSPHATASE 1L"/>
    <property type="match status" value="1"/>
</dbReference>
<dbReference type="InterPro" id="IPR001932">
    <property type="entry name" value="PPM-type_phosphatase-like_dom"/>
</dbReference>
<dbReference type="GO" id="GO:0004722">
    <property type="term" value="F:protein serine/threonine phosphatase activity"/>
    <property type="evidence" value="ECO:0007669"/>
    <property type="project" value="UniProtKB-EC"/>
</dbReference>
<dbReference type="SMART" id="SM00331">
    <property type="entry name" value="PP2C_SIG"/>
    <property type="match status" value="1"/>
</dbReference>
<comment type="caution">
    <text evidence="2">The sequence shown here is derived from an EMBL/GenBank/DDBJ whole genome shotgun (WGS) entry which is preliminary data.</text>
</comment>
<dbReference type="Proteomes" id="UP001596108">
    <property type="component" value="Unassembled WGS sequence"/>
</dbReference>
<name>A0ABW0R6T0_9BACL</name>
<dbReference type="EC" id="3.1.3.16" evidence="2"/>
<dbReference type="Pfam" id="PF13672">
    <property type="entry name" value="PP2C_2"/>
    <property type="match status" value="1"/>
</dbReference>
<organism evidence="2 3">
    <name type="scientific">Cohnella yongneupensis</name>
    <dbReference type="NCBI Taxonomy" id="425006"/>
    <lineage>
        <taxon>Bacteria</taxon>
        <taxon>Bacillati</taxon>
        <taxon>Bacillota</taxon>
        <taxon>Bacilli</taxon>
        <taxon>Bacillales</taxon>
        <taxon>Paenibacillaceae</taxon>
        <taxon>Cohnella</taxon>
    </lineage>
</organism>
<dbReference type="EMBL" id="JBHSNC010000057">
    <property type="protein sequence ID" value="MFC5532027.1"/>
    <property type="molecule type" value="Genomic_DNA"/>
</dbReference>
<dbReference type="InterPro" id="IPR036457">
    <property type="entry name" value="PPM-type-like_dom_sf"/>
</dbReference>
<gene>
    <name evidence="2" type="ORF">ACFPQ4_21635</name>
</gene>
<dbReference type="PANTHER" id="PTHR13832">
    <property type="entry name" value="PROTEIN PHOSPHATASE 2C"/>
    <property type="match status" value="1"/>
</dbReference>
<evidence type="ECO:0000259" key="1">
    <source>
        <dbReference type="PROSITE" id="PS51746"/>
    </source>
</evidence>
<sequence length="242" mass="27178">MKFIAASSSEAGGRKSNEDYCNYVQQQRFGCWVVADGLGGHEGGEFASLIAVSRIVETAGRKMLHSDAIMRYYIQEAQEALHARQKLEMRLASMRTTIVVLASDHKTASWAHVGDSRLYHFRDGAIASETKDHSVCQSLVNLGVITRAQIRQHEDRSRLLRVLGAEGAARPDVRTNVTLKPGDRFLLCTDGLWEYVTETEMEIDLAKSATPKDWIRRMEQRLLPRVKPGHDNYSSIAIFVES</sequence>
<evidence type="ECO:0000313" key="3">
    <source>
        <dbReference type="Proteomes" id="UP001596108"/>
    </source>
</evidence>
<dbReference type="Gene3D" id="3.60.40.10">
    <property type="entry name" value="PPM-type phosphatase domain"/>
    <property type="match status" value="1"/>
</dbReference>
<keyword evidence="2" id="KW-0378">Hydrolase</keyword>
<reference evidence="3" key="1">
    <citation type="journal article" date="2019" name="Int. J. Syst. Evol. Microbiol.">
        <title>The Global Catalogue of Microorganisms (GCM) 10K type strain sequencing project: providing services to taxonomists for standard genome sequencing and annotation.</title>
        <authorList>
            <consortium name="The Broad Institute Genomics Platform"/>
            <consortium name="The Broad Institute Genome Sequencing Center for Infectious Disease"/>
            <person name="Wu L."/>
            <person name="Ma J."/>
        </authorList>
    </citation>
    <scope>NUCLEOTIDE SEQUENCE [LARGE SCALE GENOMIC DNA]</scope>
    <source>
        <strain evidence="3">CGMCC 1.18578</strain>
    </source>
</reference>
<dbReference type="SUPFAM" id="SSF81606">
    <property type="entry name" value="PP2C-like"/>
    <property type="match status" value="1"/>
</dbReference>
<dbReference type="InterPro" id="IPR015655">
    <property type="entry name" value="PP2C"/>
</dbReference>
<evidence type="ECO:0000313" key="2">
    <source>
        <dbReference type="EMBL" id="MFC5532027.1"/>
    </source>
</evidence>
<feature type="domain" description="PPM-type phosphatase" evidence="1">
    <location>
        <begin position="4"/>
        <end position="240"/>
    </location>
</feature>